<dbReference type="OrthoDB" id="3217879at2"/>
<evidence type="ECO:0000313" key="2">
    <source>
        <dbReference type="Proteomes" id="UP000234331"/>
    </source>
</evidence>
<proteinExistence type="predicted"/>
<organism evidence="1 2">
    <name type="scientific">Frankia canadensis</name>
    <dbReference type="NCBI Taxonomy" id="1836972"/>
    <lineage>
        <taxon>Bacteria</taxon>
        <taxon>Bacillati</taxon>
        <taxon>Actinomycetota</taxon>
        <taxon>Actinomycetes</taxon>
        <taxon>Frankiales</taxon>
        <taxon>Frankiaceae</taxon>
        <taxon>Frankia</taxon>
    </lineage>
</organism>
<sequence>MMYDDIEVAALGRRAGDAFDAHMDTFTCGEVLHDMYMEIIGTDPAGIEALSLSLALLSARQVRTRAAWIEAQDEWLFASAMACDSDLYDDEEDHHQ</sequence>
<evidence type="ECO:0000313" key="1">
    <source>
        <dbReference type="EMBL" id="SNQ47031.1"/>
    </source>
</evidence>
<dbReference type="RefSeq" id="WP_101830951.1">
    <property type="nucleotide sequence ID" value="NZ_FZMO01000078.1"/>
</dbReference>
<keyword evidence="2" id="KW-1185">Reference proteome</keyword>
<dbReference type="AlphaFoldDB" id="A0A2I2KMY8"/>
<gene>
    <name evidence="1" type="ORF">FRACA_1690008</name>
</gene>
<dbReference type="EMBL" id="FZMO01000078">
    <property type="protein sequence ID" value="SNQ47031.1"/>
    <property type="molecule type" value="Genomic_DNA"/>
</dbReference>
<name>A0A2I2KMY8_9ACTN</name>
<protein>
    <submittedName>
        <fullName evidence="1">Uncharacterized protein</fullName>
    </submittedName>
</protein>
<reference evidence="1 2" key="1">
    <citation type="submission" date="2017-06" db="EMBL/GenBank/DDBJ databases">
        <authorList>
            <person name="Kim H.J."/>
            <person name="Triplett B.A."/>
        </authorList>
    </citation>
    <scope>NUCLEOTIDE SEQUENCE [LARGE SCALE GENOMIC DNA]</scope>
    <source>
        <strain evidence="1">FRACA_ARgP5</strain>
    </source>
</reference>
<dbReference type="Proteomes" id="UP000234331">
    <property type="component" value="Unassembled WGS sequence"/>
</dbReference>
<accession>A0A2I2KMY8</accession>